<dbReference type="AlphaFoldDB" id="A0A0P0CVU4"/>
<evidence type="ECO:0000313" key="2">
    <source>
        <dbReference type="EMBL" id="ALJ00831.1"/>
    </source>
</evidence>
<organism evidence="2 3">
    <name type="scientific">Rufibacter tibetensis</name>
    <dbReference type="NCBI Taxonomy" id="512763"/>
    <lineage>
        <taxon>Bacteria</taxon>
        <taxon>Pseudomonadati</taxon>
        <taxon>Bacteroidota</taxon>
        <taxon>Cytophagia</taxon>
        <taxon>Cytophagales</taxon>
        <taxon>Hymenobacteraceae</taxon>
        <taxon>Rufibacter</taxon>
    </lineage>
</organism>
<reference evidence="2 3" key="1">
    <citation type="submission" date="2015-08" db="EMBL/GenBank/DDBJ databases">
        <title>Complete genome sequence of Rufibacter tibetensis strain 1351t, a radiation-resistant bacterium from tibet plateau.</title>
        <authorList>
            <person name="Dai J."/>
        </authorList>
    </citation>
    <scope>NUCLEOTIDE SEQUENCE [LARGE SCALE GENOMIC DNA]</scope>
    <source>
        <strain evidence="2 3">1351</strain>
    </source>
</reference>
<dbReference type="PATRIC" id="fig|512763.3.peg.4364"/>
<accession>A0A0P0CVU4</accession>
<evidence type="ECO:0000256" key="1">
    <source>
        <dbReference type="SAM" id="SignalP"/>
    </source>
</evidence>
<dbReference type="EMBL" id="CP012643">
    <property type="protein sequence ID" value="ALJ00831.1"/>
    <property type="molecule type" value="Genomic_DNA"/>
</dbReference>
<keyword evidence="3" id="KW-1185">Reference proteome</keyword>
<protein>
    <submittedName>
        <fullName evidence="2">Uncharacterized protein</fullName>
    </submittedName>
</protein>
<dbReference type="KEGG" id="rti:DC20_19870"/>
<feature type="chain" id="PRO_5006042951" evidence="1">
    <location>
        <begin position="23"/>
        <end position="70"/>
    </location>
</feature>
<sequence>MKKYLTLFLFWNFFLMSTDTQAQVRNLPFVEGQLNSTGDHHRLRIFQTDAVGDKEALTALYEPYSGSQPQ</sequence>
<proteinExistence type="predicted"/>
<dbReference type="STRING" id="512763.DC20_19870"/>
<evidence type="ECO:0000313" key="3">
    <source>
        <dbReference type="Proteomes" id="UP000061382"/>
    </source>
</evidence>
<feature type="signal peptide" evidence="1">
    <location>
        <begin position="1"/>
        <end position="22"/>
    </location>
</feature>
<gene>
    <name evidence="2" type="ORF">DC20_19870</name>
</gene>
<keyword evidence="1" id="KW-0732">Signal</keyword>
<dbReference type="Proteomes" id="UP000061382">
    <property type="component" value="Chromosome"/>
</dbReference>
<dbReference type="RefSeq" id="WP_062545444.1">
    <property type="nucleotide sequence ID" value="NZ_CP012643.1"/>
</dbReference>
<name>A0A0P0CVU4_9BACT</name>